<evidence type="ECO:0000256" key="6">
    <source>
        <dbReference type="ARBA" id="ARBA00022842"/>
    </source>
</evidence>
<dbReference type="Pfam" id="PF01850">
    <property type="entry name" value="PIN"/>
    <property type="match status" value="1"/>
</dbReference>
<dbReference type="InterPro" id="IPR050556">
    <property type="entry name" value="Type_II_TA_system_RNase"/>
</dbReference>
<dbReference type="Proteomes" id="UP001156882">
    <property type="component" value="Unassembled WGS sequence"/>
</dbReference>
<sequence length="137" mass="15425">MYLIDTNVLSALRRPDKADPTFKGWVQATPPEEMYLSVLSVYEMKFGALRVARRDPRQGGDLNRWIEKFVLKAFADRIFDVSTSIALRCAALHVPDPRPVTDSLIAATALEHQLTVATRNVSDFLPMGVRVLNPWQA</sequence>
<dbReference type="InterPro" id="IPR002716">
    <property type="entry name" value="PIN_dom"/>
</dbReference>
<accession>A0ABQ6CSZ3</accession>
<comment type="caution">
    <text evidence="9">The sequence shown here is derived from an EMBL/GenBank/DDBJ whole genome shotgun (WGS) entry which is preliminary data.</text>
</comment>
<evidence type="ECO:0000256" key="4">
    <source>
        <dbReference type="ARBA" id="ARBA00022723"/>
    </source>
</evidence>
<evidence type="ECO:0000313" key="9">
    <source>
        <dbReference type="EMBL" id="GLS22105.1"/>
    </source>
</evidence>
<keyword evidence="4" id="KW-0479">Metal-binding</keyword>
<dbReference type="CDD" id="cd18746">
    <property type="entry name" value="PIN_VapC4-5_FitB-like"/>
    <property type="match status" value="1"/>
</dbReference>
<dbReference type="InterPro" id="IPR029060">
    <property type="entry name" value="PIN-like_dom_sf"/>
</dbReference>
<evidence type="ECO:0000256" key="1">
    <source>
        <dbReference type="ARBA" id="ARBA00001946"/>
    </source>
</evidence>
<organism evidence="9 10">
    <name type="scientific">Labrys miyagiensis</name>
    <dbReference type="NCBI Taxonomy" id="346912"/>
    <lineage>
        <taxon>Bacteria</taxon>
        <taxon>Pseudomonadati</taxon>
        <taxon>Pseudomonadota</taxon>
        <taxon>Alphaproteobacteria</taxon>
        <taxon>Hyphomicrobiales</taxon>
        <taxon>Xanthobacteraceae</taxon>
        <taxon>Labrys</taxon>
    </lineage>
</organism>
<keyword evidence="5" id="KW-0378">Hydrolase</keyword>
<dbReference type="PANTHER" id="PTHR33653:SF1">
    <property type="entry name" value="RIBONUCLEASE VAPC2"/>
    <property type="match status" value="1"/>
</dbReference>
<keyword evidence="10" id="KW-1185">Reference proteome</keyword>
<gene>
    <name evidence="9" type="ORF">GCM10007874_51220</name>
</gene>
<dbReference type="RefSeq" id="WP_284315081.1">
    <property type="nucleotide sequence ID" value="NZ_BSPC01000058.1"/>
</dbReference>
<feature type="domain" description="PIN" evidence="8">
    <location>
        <begin position="2"/>
        <end position="120"/>
    </location>
</feature>
<name>A0ABQ6CSZ3_9HYPH</name>
<comment type="similarity">
    <text evidence="7">Belongs to the PINc/VapC protein family.</text>
</comment>
<evidence type="ECO:0000256" key="2">
    <source>
        <dbReference type="ARBA" id="ARBA00022649"/>
    </source>
</evidence>
<comment type="cofactor">
    <cofactor evidence="1">
        <name>Mg(2+)</name>
        <dbReference type="ChEBI" id="CHEBI:18420"/>
    </cofactor>
</comment>
<reference evidence="10" key="1">
    <citation type="journal article" date="2019" name="Int. J. Syst. Evol. Microbiol.">
        <title>The Global Catalogue of Microorganisms (GCM) 10K type strain sequencing project: providing services to taxonomists for standard genome sequencing and annotation.</title>
        <authorList>
            <consortium name="The Broad Institute Genomics Platform"/>
            <consortium name="The Broad Institute Genome Sequencing Center for Infectious Disease"/>
            <person name="Wu L."/>
            <person name="Ma J."/>
        </authorList>
    </citation>
    <scope>NUCLEOTIDE SEQUENCE [LARGE SCALE GENOMIC DNA]</scope>
    <source>
        <strain evidence="10">NBRC 101365</strain>
    </source>
</reference>
<dbReference type="SUPFAM" id="SSF88723">
    <property type="entry name" value="PIN domain-like"/>
    <property type="match status" value="1"/>
</dbReference>
<evidence type="ECO:0000256" key="7">
    <source>
        <dbReference type="ARBA" id="ARBA00038093"/>
    </source>
</evidence>
<protein>
    <submittedName>
        <fullName evidence="9">Twitching motility protein PilT</fullName>
    </submittedName>
</protein>
<evidence type="ECO:0000256" key="5">
    <source>
        <dbReference type="ARBA" id="ARBA00022801"/>
    </source>
</evidence>
<dbReference type="EMBL" id="BSPC01000058">
    <property type="protein sequence ID" value="GLS22105.1"/>
    <property type="molecule type" value="Genomic_DNA"/>
</dbReference>
<keyword evidence="2" id="KW-1277">Toxin-antitoxin system</keyword>
<dbReference type="Gene3D" id="3.40.50.1010">
    <property type="entry name" value="5'-nuclease"/>
    <property type="match status" value="1"/>
</dbReference>
<evidence type="ECO:0000259" key="8">
    <source>
        <dbReference type="Pfam" id="PF01850"/>
    </source>
</evidence>
<dbReference type="PANTHER" id="PTHR33653">
    <property type="entry name" value="RIBONUCLEASE VAPC2"/>
    <property type="match status" value="1"/>
</dbReference>
<keyword evidence="3" id="KW-0540">Nuclease</keyword>
<keyword evidence="6" id="KW-0460">Magnesium</keyword>
<evidence type="ECO:0000313" key="10">
    <source>
        <dbReference type="Proteomes" id="UP001156882"/>
    </source>
</evidence>
<proteinExistence type="inferred from homology"/>
<evidence type="ECO:0000256" key="3">
    <source>
        <dbReference type="ARBA" id="ARBA00022722"/>
    </source>
</evidence>